<evidence type="ECO:0000256" key="1">
    <source>
        <dbReference type="ARBA" id="ARBA00006525"/>
    </source>
</evidence>
<name>U2S9L2_9BACL</name>
<evidence type="ECO:0000313" key="3">
    <source>
        <dbReference type="EMBL" id="ERK59452.1"/>
    </source>
</evidence>
<keyword evidence="4" id="KW-1185">Reference proteome</keyword>
<dbReference type="Proteomes" id="UP000016637">
    <property type="component" value="Unassembled WGS sequence"/>
</dbReference>
<sequence length="298" mass="34205">MFREKYGKKFTEYEKKILLSLMAIEKITSLKLHKVLKVTGSIEEISTLSAGEFAIYFEDKSGELYSKFLHNLDFDFDSYFKFYNVKCIFCDDIYYPKEFFRLYDYPFVIFYRGKKELLLFGRKLSIVGSRNNTCYSEEALNVIVPYLTKNNFVIVSGLAYGVDSLAHSSAIESNGFTIGVIAHGHNIIYPEQSKNLYEKLEKNHLIISEYFPTSPIRKYKFLERNRLVAGLSWALLVTEAAKRSGTSRTVNFALDIGSTVFCLPGKFGDKMSIAINEYIKEGAVLVNKLEDFNDELGF</sequence>
<dbReference type="InterPro" id="IPR003488">
    <property type="entry name" value="DprA"/>
</dbReference>
<dbReference type="NCBIfam" id="TIGR00732">
    <property type="entry name" value="dprA"/>
    <property type="match status" value="1"/>
</dbReference>
<organism evidence="3 4">
    <name type="scientific">Gemella bergeri ATCC 700627</name>
    <dbReference type="NCBI Taxonomy" id="1321820"/>
    <lineage>
        <taxon>Bacteria</taxon>
        <taxon>Bacillati</taxon>
        <taxon>Bacillota</taxon>
        <taxon>Bacilli</taxon>
        <taxon>Bacillales</taxon>
        <taxon>Gemellaceae</taxon>
        <taxon>Gemella</taxon>
    </lineage>
</organism>
<dbReference type="PANTHER" id="PTHR43022">
    <property type="entry name" value="PROTEIN SMF"/>
    <property type="match status" value="1"/>
</dbReference>
<feature type="domain" description="Smf/DprA SLOG" evidence="2">
    <location>
        <begin position="87"/>
        <end position="296"/>
    </location>
</feature>
<dbReference type="PANTHER" id="PTHR43022:SF1">
    <property type="entry name" value="PROTEIN SMF"/>
    <property type="match status" value="1"/>
</dbReference>
<dbReference type="GO" id="GO:0009294">
    <property type="term" value="P:DNA-mediated transformation"/>
    <property type="evidence" value="ECO:0007669"/>
    <property type="project" value="InterPro"/>
</dbReference>
<dbReference type="Pfam" id="PF02481">
    <property type="entry name" value="DNA_processg_A"/>
    <property type="match status" value="1"/>
</dbReference>
<reference evidence="3 4" key="1">
    <citation type="submission" date="2013-08" db="EMBL/GenBank/DDBJ databases">
        <authorList>
            <person name="Weinstock G."/>
            <person name="Sodergren E."/>
            <person name="Wylie T."/>
            <person name="Fulton L."/>
            <person name="Fulton R."/>
            <person name="Fronick C."/>
            <person name="O'Laughlin M."/>
            <person name="Godfrey J."/>
            <person name="Miner T."/>
            <person name="Herter B."/>
            <person name="Appelbaum E."/>
            <person name="Cordes M."/>
            <person name="Lek S."/>
            <person name="Wollam A."/>
            <person name="Pepin K.H."/>
            <person name="Palsikar V.B."/>
            <person name="Mitreva M."/>
            <person name="Wilson R.K."/>
        </authorList>
    </citation>
    <scope>NUCLEOTIDE SEQUENCE [LARGE SCALE GENOMIC DNA]</scope>
    <source>
        <strain evidence="3 4">ATCC 700627</strain>
    </source>
</reference>
<gene>
    <name evidence="3" type="ORF">HMPREF1983_00540</name>
</gene>
<evidence type="ECO:0000313" key="4">
    <source>
        <dbReference type="Proteomes" id="UP000016637"/>
    </source>
</evidence>
<dbReference type="SUPFAM" id="SSF102405">
    <property type="entry name" value="MCP/YpsA-like"/>
    <property type="match status" value="1"/>
</dbReference>
<evidence type="ECO:0000259" key="2">
    <source>
        <dbReference type="Pfam" id="PF02481"/>
    </source>
</evidence>
<dbReference type="AlphaFoldDB" id="U2S9L2"/>
<dbReference type="EMBL" id="AWVP01000029">
    <property type="protein sequence ID" value="ERK59452.1"/>
    <property type="molecule type" value="Genomic_DNA"/>
</dbReference>
<accession>U2S9L2</accession>
<dbReference type="RefSeq" id="WP_021752983.1">
    <property type="nucleotide sequence ID" value="NZ_KI271836.1"/>
</dbReference>
<comment type="caution">
    <text evidence="3">The sequence shown here is derived from an EMBL/GenBank/DDBJ whole genome shotgun (WGS) entry which is preliminary data.</text>
</comment>
<comment type="similarity">
    <text evidence="1">Belongs to the DprA/Smf family.</text>
</comment>
<proteinExistence type="inferred from homology"/>
<dbReference type="InterPro" id="IPR057666">
    <property type="entry name" value="DrpA_SLOG"/>
</dbReference>
<dbReference type="PATRIC" id="fig|1321820.3.peg.528"/>
<protein>
    <submittedName>
        <fullName evidence="3">Putative DNA protecting protein DprA</fullName>
    </submittedName>
</protein>
<dbReference type="eggNOG" id="COG0758">
    <property type="taxonomic scope" value="Bacteria"/>
</dbReference>
<dbReference type="Gene3D" id="3.40.50.450">
    <property type="match status" value="1"/>
</dbReference>
<dbReference type="HOGENOM" id="CLU_029601_3_3_9"/>